<feature type="compositionally biased region" description="Low complexity" evidence="1">
    <location>
        <begin position="216"/>
        <end position="232"/>
    </location>
</feature>
<dbReference type="InterPro" id="IPR004252">
    <property type="entry name" value="Probable_transposase_24"/>
</dbReference>
<sequence length="554" mass="60522">MAHFPNHHGWMYDRCYSGRRGLKESFVIGVEEFADSGLTGWAQALGRAVHVDEVFAQTHIQKGTNHFVGERSRKTHTFQIIEVERITALVDPDVMTGQGSERPNKGKGVARPTKRQRQAPKYVLRVPARLPTPAPGSKSSVGPPPTPSIQTPTPAVDPTPPPAVHPSTTTAVDPSPPPAAHPSTTPTVDPLPPPIIATPTPPLIVITPTPLPDPTSIPSSSSVPPSETVTPLGDPDSSGDAEDLDPPLHDRPWIEPYGKGFIPSRVASQAITRSIKQQFLTPWPTWGAIPHDDRKPFWQRFQAQALGRAVHVDEVFAQTHVRKGTNQFVDERSRKTHEDFSTRLSQVRSEHESAPTPDDASNADDDIRRTQCWINIVGGKKKGRVYGARQLAANYTASRGGTLKHQPSSTSTPDEVLQLRQELHQRDQELTDLRAEFKNFKALVMTVLPQTSQDVQNIPPTQSRPSSSPAATQQPTSVQPSSVQPSSVQPTPIQPSVEEQDDEDHSDDSYENSQTRLALARALIGLKASRSKKSSCVKPAAEEVEHVVAVMLLP</sequence>
<evidence type="ECO:0000256" key="1">
    <source>
        <dbReference type="SAM" id="MobiDB-lite"/>
    </source>
</evidence>
<feature type="region of interest" description="Disordered" evidence="1">
    <location>
        <begin position="451"/>
        <end position="514"/>
    </location>
</feature>
<dbReference type="AlphaFoldDB" id="A0A0L9TKV7"/>
<dbReference type="EMBL" id="CM003371">
    <property type="protein sequence ID" value="KOM31223.1"/>
    <property type="molecule type" value="Genomic_DNA"/>
</dbReference>
<feature type="compositionally biased region" description="Acidic residues" evidence="1">
    <location>
        <begin position="498"/>
        <end position="510"/>
    </location>
</feature>
<feature type="compositionally biased region" description="Basic and acidic residues" evidence="1">
    <location>
        <begin position="330"/>
        <end position="341"/>
    </location>
</feature>
<protein>
    <submittedName>
        <fullName evidence="2">Uncharacterized protein</fullName>
    </submittedName>
</protein>
<feature type="compositionally biased region" description="Pro residues" evidence="1">
    <location>
        <begin position="155"/>
        <end position="164"/>
    </location>
</feature>
<dbReference type="PRINTS" id="PR01217">
    <property type="entry name" value="PRICHEXTENSN"/>
</dbReference>
<organism evidence="2 3">
    <name type="scientific">Phaseolus angularis</name>
    <name type="common">Azuki bean</name>
    <name type="synonym">Vigna angularis</name>
    <dbReference type="NCBI Taxonomy" id="3914"/>
    <lineage>
        <taxon>Eukaryota</taxon>
        <taxon>Viridiplantae</taxon>
        <taxon>Streptophyta</taxon>
        <taxon>Embryophyta</taxon>
        <taxon>Tracheophyta</taxon>
        <taxon>Spermatophyta</taxon>
        <taxon>Magnoliopsida</taxon>
        <taxon>eudicotyledons</taxon>
        <taxon>Gunneridae</taxon>
        <taxon>Pentapetalae</taxon>
        <taxon>rosids</taxon>
        <taxon>fabids</taxon>
        <taxon>Fabales</taxon>
        <taxon>Fabaceae</taxon>
        <taxon>Papilionoideae</taxon>
        <taxon>50 kb inversion clade</taxon>
        <taxon>NPAAA clade</taxon>
        <taxon>indigoferoid/millettioid clade</taxon>
        <taxon>Phaseoleae</taxon>
        <taxon>Vigna</taxon>
    </lineage>
</organism>
<reference evidence="3" key="1">
    <citation type="journal article" date="2015" name="Proc. Natl. Acad. Sci. U.S.A.">
        <title>Genome sequencing of adzuki bean (Vigna angularis) provides insight into high starch and low fat accumulation and domestication.</title>
        <authorList>
            <person name="Yang K."/>
            <person name="Tian Z."/>
            <person name="Chen C."/>
            <person name="Luo L."/>
            <person name="Zhao B."/>
            <person name="Wang Z."/>
            <person name="Yu L."/>
            <person name="Li Y."/>
            <person name="Sun Y."/>
            <person name="Li W."/>
            <person name="Chen Y."/>
            <person name="Li Y."/>
            <person name="Zhang Y."/>
            <person name="Ai D."/>
            <person name="Zhao J."/>
            <person name="Shang C."/>
            <person name="Ma Y."/>
            <person name="Wu B."/>
            <person name="Wang M."/>
            <person name="Gao L."/>
            <person name="Sun D."/>
            <person name="Zhang P."/>
            <person name="Guo F."/>
            <person name="Wang W."/>
            <person name="Li Y."/>
            <person name="Wang J."/>
            <person name="Varshney R.K."/>
            <person name="Wang J."/>
            <person name="Ling H.Q."/>
            <person name="Wan P."/>
        </authorList>
    </citation>
    <scope>NUCLEOTIDE SEQUENCE</scope>
    <source>
        <strain evidence="3">cv. Jingnong 6</strain>
    </source>
</reference>
<feature type="compositionally biased region" description="Low complexity" evidence="1">
    <location>
        <begin position="472"/>
        <end position="497"/>
    </location>
</feature>
<dbReference type="Proteomes" id="UP000053144">
    <property type="component" value="Chromosome 1"/>
</dbReference>
<feature type="compositionally biased region" description="Polar residues" evidence="1">
    <location>
        <begin position="451"/>
        <end position="471"/>
    </location>
</feature>
<evidence type="ECO:0000313" key="3">
    <source>
        <dbReference type="Proteomes" id="UP000053144"/>
    </source>
</evidence>
<feature type="compositionally biased region" description="Pro residues" evidence="1">
    <location>
        <begin position="189"/>
        <end position="202"/>
    </location>
</feature>
<dbReference type="Gramene" id="KOM31223">
    <property type="protein sequence ID" value="KOM31223"/>
    <property type="gene ID" value="LR48_Vigan01g077800"/>
</dbReference>
<feature type="region of interest" description="Disordered" evidence="1">
    <location>
        <begin position="92"/>
        <end position="250"/>
    </location>
</feature>
<dbReference type="Pfam" id="PF03004">
    <property type="entry name" value="Transposase_24"/>
    <property type="match status" value="1"/>
</dbReference>
<accession>A0A0L9TKV7</accession>
<proteinExistence type="predicted"/>
<gene>
    <name evidence="2" type="ORF">LR48_Vigan01g077800</name>
</gene>
<feature type="region of interest" description="Disordered" evidence="1">
    <location>
        <begin position="330"/>
        <end position="365"/>
    </location>
</feature>
<evidence type="ECO:0000313" key="2">
    <source>
        <dbReference type="EMBL" id="KOM31223.1"/>
    </source>
</evidence>
<name>A0A0L9TKV7_PHAAN</name>